<evidence type="ECO:0000256" key="1">
    <source>
        <dbReference type="SAM" id="Phobius"/>
    </source>
</evidence>
<proteinExistence type="predicted"/>
<dbReference type="AlphaFoldDB" id="A0A6C0LBW0"/>
<protein>
    <submittedName>
        <fullName evidence="2">Uncharacterized protein</fullName>
    </submittedName>
</protein>
<feature type="transmembrane region" description="Helical" evidence="1">
    <location>
        <begin position="154"/>
        <end position="171"/>
    </location>
</feature>
<dbReference type="EMBL" id="MN740452">
    <property type="protein sequence ID" value="QHU27178.1"/>
    <property type="molecule type" value="Genomic_DNA"/>
</dbReference>
<feature type="transmembrane region" description="Helical" evidence="1">
    <location>
        <begin position="124"/>
        <end position="148"/>
    </location>
</feature>
<name>A0A6C0LBW0_9ZZZZ</name>
<feature type="transmembrane region" description="Helical" evidence="1">
    <location>
        <begin position="54"/>
        <end position="75"/>
    </location>
</feature>
<keyword evidence="1" id="KW-0472">Membrane</keyword>
<keyword evidence="1" id="KW-1133">Transmembrane helix</keyword>
<feature type="transmembrane region" description="Helical" evidence="1">
    <location>
        <begin position="81"/>
        <end position="103"/>
    </location>
</feature>
<keyword evidence="1" id="KW-0812">Transmembrane</keyword>
<feature type="transmembrane region" description="Helical" evidence="1">
    <location>
        <begin position="14"/>
        <end position="33"/>
    </location>
</feature>
<sequence length="172" mass="20020">MFKDISQFDNIDDYLPIITAILIVEIITIILSFTNITESKFLKVWYKDYKLYAVLADVSLIFLGFVITRALYPYVFDEFSIINFILLMVVIQAIHDILFYLMITSIPKGVNKIIDILKDYADEISYWAIIGDSMMMISSALIAAYIAYFEVNTNIIIFAFLVYILQFILYTY</sequence>
<organism evidence="2">
    <name type="scientific">viral metagenome</name>
    <dbReference type="NCBI Taxonomy" id="1070528"/>
    <lineage>
        <taxon>unclassified sequences</taxon>
        <taxon>metagenomes</taxon>
        <taxon>organismal metagenomes</taxon>
    </lineage>
</organism>
<reference evidence="2" key="1">
    <citation type="journal article" date="2020" name="Nature">
        <title>Giant virus diversity and host interactions through global metagenomics.</title>
        <authorList>
            <person name="Schulz F."/>
            <person name="Roux S."/>
            <person name="Paez-Espino D."/>
            <person name="Jungbluth S."/>
            <person name="Walsh D.A."/>
            <person name="Denef V.J."/>
            <person name="McMahon K.D."/>
            <person name="Konstantinidis K.T."/>
            <person name="Eloe-Fadrosh E.A."/>
            <person name="Kyrpides N.C."/>
            <person name="Woyke T."/>
        </authorList>
    </citation>
    <scope>NUCLEOTIDE SEQUENCE</scope>
    <source>
        <strain evidence="2">GVMAG-M-3300027763-16</strain>
    </source>
</reference>
<evidence type="ECO:0000313" key="2">
    <source>
        <dbReference type="EMBL" id="QHU27178.1"/>
    </source>
</evidence>
<accession>A0A6C0LBW0</accession>